<dbReference type="Gene3D" id="3.40.50.670">
    <property type="match status" value="1"/>
</dbReference>
<dbReference type="InterPro" id="IPR003594">
    <property type="entry name" value="HATPase_dom"/>
</dbReference>
<keyword evidence="3 10" id="KW-0479">Metal-binding</keyword>
<comment type="caution">
    <text evidence="12">The sequence shown here is derived from an EMBL/GenBank/DDBJ whole genome shotgun (WGS) entry which is preliminary data.</text>
</comment>
<reference evidence="12 13" key="1">
    <citation type="journal article" date="2016" name="Nat. Commun.">
        <title>Thousands of microbial genomes shed light on interconnected biogeochemical processes in an aquifer system.</title>
        <authorList>
            <person name="Anantharaman K."/>
            <person name="Brown C.T."/>
            <person name="Hug L.A."/>
            <person name="Sharon I."/>
            <person name="Castelle C.J."/>
            <person name="Probst A.J."/>
            <person name="Thomas B.C."/>
            <person name="Singh A."/>
            <person name="Wilkins M.J."/>
            <person name="Karaoz U."/>
            <person name="Brodie E.L."/>
            <person name="Williams K.H."/>
            <person name="Hubbard S.S."/>
            <person name="Banfield J.F."/>
        </authorList>
    </citation>
    <scope>NUCLEOTIDE SEQUENCE [LARGE SCALE GENOMIC DNA]</scope>
</reference>
<evidence type="ECO:0000256" key="8">
    <source>
        <dbReference type="ARBA" id="ARBA00023125"/>
    </source>
</evidence>
<dbReference type="InterPro" id="IPR006171">
    <property type="entry name" value="TOPRIM_dom"/>
</dbReference>
<dbReference type="GO" id="GO:0003677">
    <property type="term" value="F:DNA binding"/>
    <property type="evidence" value="ECO:0007669"/>
    <property type="project" value="UniProtKB-KW"/>
</dbReference>
<keyword evidence="7 10" id="KW-0799">Topoisomerase</keyword>
<dbReference type="GO" id="GO:0006265">
    <property type="term" value="P:DNA topological change"/>
    <property type="evidence" value="ECO:0007669"/>
    <property type="project" value="UniProtKB-UniRule"/>
</dbReference>
<evidence type="ECO:0000256" key="1">
    <source>
        <dbReference type="ARBA" id="ARBA00000185"/>
    </source>
</evidence>
<comment type="miscellaneous">
    <text evidence="10">Few gyrases are as efficient as E.coli at forming negative supercoils. Not all organisms have 2 type II topoisomerases; in organisms with a single type II topoisomerase this enzyme also has to decatenate newly replicated chromosomes.</text>
</comment>
<dbReference type="PRINTS" id="PR01159">
    <property type="entry name" value="DNAGYRASEB"/>
</dbReference>
<feature type="binding site" evidence="10">
    <location>
        <position position="467"/>
    </location>
    <ligand>
        <name>Mg(2+)</name>
        <dbReference type="ChEBI" id="CHEBI:18420"/>
        <label>1</label>
        <note>catalytic</note>
    </ligand>
</feature>
<dbReference type="Pfam" id="PF00986">
    <property type="entry name" value="DNA_gyraseB_C"/>
    <property type="match status" value="1"/>
</dbReference>
<evidence type="ECO:0000256" key="2">
    <source>
        <dbReference type="ARBA" id="ARBA00010708"/>
    </source>
</evidence>
<evidence type="ECO:0000313" key="13">
    <source>
        <dbReference type="Proteomes" id="UP000177195"/>
    </source>
</evidence>
<dbReference type="InterPro" id="IPR036890">
    <property type="entry name" value="HATPase_C_sf"/>
</dbReference>
<evidence type="ECO:0000256" key="9">
    <source>
        <dbReference type="ARBA" id="ARBA00023235"/>
    </source>
</evidence>
<dbReference type="AlphaFoldDB" id="A0A1F6XTK3"/>
<evidence type="ECO:0000256" key="10">
    <source>
        <dbReference type="HAMAP-Rule" id="MF_01898"/>
    </source>
</evidence>
<name>A0A1F6XTK3_9BACT</name>
<feature type="binding site" evidence="10">
    <location>
        <position position="540"/>
    </location>
    <ligand>
        <name>Mg(2+)</name>
        <dbReference type="ChEBI" id="CHEBI:18420"/>
        <label>2</label>
    </ligand>
</feature>
<dbReference type="GO" id="GO:0003918">
    <property type="term" value="F:DNA topoisomerase type II (double strand cut, ATP-hydrolyzing) activity"/>
    <property type="evidence" value="ECO:0007669"/>
    <property type="project" value="UniProtKB-UniRule"/>
</dbReference>
<dbReference type="PROSITE" id="PS00177">
    <property type="entry name" value="TOPOISOMERASE_II"/>
    <property type="match status" value="1"/>
</dbReference>
<dbReference type="PRINTS" id="PR00418">
    <property type="entry name" value="TPI2FAMILY"/>
</dbReference>
<evidence type="ECO:0000313" key="12">
    <source>
        <dbReference type="EMBL" id="OGI97469.1"/>
    </source>
</evidence>
<dbReference type="GO" id="GO:0005737">
    <property type="term" value="C:cytoplasm"/>
    <property type="evidence" value="ECO:0007669"/>
    <property type="project" value="UniProtKB-SubCell"/>
</dbReference>
<dbReference type="EC" id="5.6.2.2" evidence="10"/>
<dbReference type="InterPro" id="IPR000565">
    <property type="entry name" value="Topo_IIA_B"/>
</dbReference>
<evidence type="ECO:0000256" key="7">
    <source>
        <dbReference type="ARBA" id="ARBA00023029"/>
    </source>
</evidence>
<evidence type="ECO:0000256" key="3">
    <source>
        <dbReference type="ARBA" id="ARBA00022723"/>
    </source>
</evidence>
<dbReference type="FunFam" id="3.30.230.10:FF:000005">
    <property type="entry name" value="DNA gyrase subunit B"/>
    <property type="match status" value="1"/>
</dbReference>
<evidence type="ECO:0000256" key="4">
    <source>
        <dbReference type="ARBA" id="ARBA00022741"/>
    </source>
</evidence>
<feature type="binding site" evidence="10">
    <location>
        <position position="542"/>
    </location>
    <ligand>
        <name>Mg(2+)</name>
        <dbReference type="ChEBI" id="CHEBI:18420"/>
        <label>2</label>
    </ligand>
</feature>
<keyword evidence="9 10" id="KW-0413">Isomerase</keyword>
<dbReference type="Gene3D" id="3.30.230.10">
    <property type="match status" value="1"/>
</dbReference>
<dbReference type="PANTHER" id="PTHR45866">
    <property type="entry name" value="DNA GYRASE/TOPOISOMERASE SUBUNIT B"/>
    <property type="match status" value="1"/>
</dbReference>
<comment type="similarity">
    <text evidence="2 10">Belongs to the type II topoisomerase GyrB family.</text>
</comment>
<feature type="site" description="Interaction with DNA" evidence="10">
    <location>
        <position position="492"/>
    </location>
</feature>
<organism evidence="12 13">
    <name type="scientific">Candidatus Nomurabacteria bacterium RIFCSPLOWO2_02_FULL_42_17</name>
    <dbReference type="NCBI Taxonomy" id="1801789"/>
    <lineage>
        <taxon>Bacteria</taxon>
        <taxon>Candidatus Nomuraibacteriota</taxon>
    </lineage>
</organism>
<keyword evidence="10" id="KW-0963">Cytoplasm</keyword>
<feature type="binding site" evidence="10">
    <location>
        <position position="540"/>
    </location>
    <ligand>
        <name>Mg(2+)</name>
        <dbReference type="ChEBI" id="CHEBI:18420"/>
        <label>1</label>
        <note>catalytic</note>
    </ligand>
</feature>
<comment type="cofactor">
    <cofactor evidence="10">
        <name>Mg(2+)</name>
        <dbReference type="ChEBI" id="CHEBI:18420"/>
    </cofactor>
    <cofactor evidence="10">
        <name>Mn(2+)</name>
        <dbReference type="ChEBI" id="CHEBI:29035"/>
    </cofactor>
    <cofactor evidence="10">
        <name>Ca(2+)</name>
        <dbReference type="ChEBI" id="CHEBI:29108"/>
    </cofactor>
    <text evidence="10">Binds two Mg(2+) per subunit. The magnesium ions form salt bridges with both the protein and the DNA. Can also accept other divalent metal cations, such as Mn(2+) or Ca(2+).</text>
</comment>
<dbReference type="InterPro" id="IPR013506">
    <property type="entry name" value="Topo_IIA_bsu_dom2"/>
</dbReference>
<dbReference type="InterPro" id="IPR014721">
    <property type="entry name" value="Ribsml_uS5_D2-typ_fold_subgr"/>
</dbReference>
<accession>A0A1F6XTK3</accession>
<dbReference type="Proteomes" id="UP000177195">
    <property type="component" value="Unassembled WGS sequence"/>
</dbReference>
<dbReference type="InterPro" id="IPR013759">
    <property type="entry name" value="Topo_IIA_B_C"/>
</dbReference>
<dbReference type="Gene3D" id="3.30.565.10">
    <property type="entry name" value="Histidine kinase-like ATPase, C-terminal domain"/>
    <property type="match status" value="1"/>
</dbReference>
<protein>
    <recommendedName>
        <fullName evidence="10">DNA gyrase subunit B</fullName>
        <ecNumber evidence="10">5.6.2.2</ecNumber>
    </recommendedName>
</protein>
<dbReference type="NCBIfam" id="NF011501">
    <property type="entry name" value="PRK14939.1"/>
    <property type="match status" value="1"/>
</dbReference>
<dbReference type="HAMAP" id="MF_01898">
    <property type="entry name" value="GyrB"/>
    <property type="match status" value="1"/>
</dbReference>
<dbReference type="EMBL" id="MFVN01000008">
    <property type="protein sequence ID" value="OGI97469.1"/>
    <property type="molecule type" value="Genomic_DNA"/>
</dbReference>
<dbReference type="SMART" id="SM00433">
    <property type="entry name" value="TOP2c"/>
    <property type="match status" value="1"/>
</dbReference>
<dbReference type="InterPro" id="IPR013760">
    <property type="entry name" value="Topo_IIA-like_dom_sf"/>
</dbReference>
<sequence length="703" mass="77364">MVNKTPKKNPQKDSSSSRYTAADISVLEGLEPVRKRPGMYIGGTGIDGLHHLVWEIFDNARDEAMGGFCNTIEIVFLPNNRVRVTDNGRGIPVDVHKQTKVSALETVMTTLHAGGKFGQSGYKISGGLHGVGASVVNALSSFCRAEVHRDGAHYAQEYSRGEKKSAVKKIGSSKKVGTIITFEPDEQIFSAKGGSASGGKGEIPSFDWSTIVSHFREQAYLVRGLRISIIDARNYEGKINLDDVFFVSELGLEVLSVSFYFEGGIASLVQYSNKDLKSLHEEVFYVNKESEKVQVEVALQYVDDISSRILTFANDTRNPEGGTHLTGFKAALTRVINNYAKKNEIMKESEGGFTGDDVLEGLTAVISIKLENPQFEGQTKAKLGNPEARSAVEAVFGEAFSAFLEENPGEAKTIISKAILALRARKAAKAAKDSVLRKGALEGLTLPGKLADCQTKDASESELFIVEGDSAGGSAKQGRDRRIQAILPLRGKILNVERARIDKMLASKEVKALVIALGTSIGDTFDLTKARYHKIIIATDADVDGAHIRTLLLTLFYRYFRSIVEAGYIYVAQPPLYKIKRGKEISYAYNDQEKEKLVGKNTLEIEAVEPPEDELEPLPDRQAGSPLNLKPNRIHIQRYKGLGEMNPEELWETTMDPTKRVLKRVTIEDAREADKVFDTLMGSDVLPRKTFIQTHAKMANLDI</sequence>
<dbReference type="Pfam" id="PF01751">
    <property type="entry name" value="Toprim"/>
    <property type="match status" value="1"/>
</dbReference>
<comment type="subunit">
    <text evidence="10">Heterotetramer, composed of two GyrA and two GyrB chains. In the heterotetramer, GyrA contains the active site tyrosine that forms a transient covalent intermediate with DNA, while GyrB binds cofactors and catalyzes ATP hydrolysis.</text>
</comment>
<dbReference type="Pfam" id="PF02518">
    <property type="entry name" value="HATPase_c"/>
    <property type="match status" value="1"/>
</dbReference>
<dbReference type="InterPro" id="IPR011557">
    <property type="entry name" value="GyrB"/>
</dbReference>
<keyword evidence="8" id="KW-0238">DNA-binding</keyword>
<dbReference type="SUPFAM" id="SSF54211">
    <property type="entry name" value="Ribosomal protein S5 domain 2-like"/>
    <property type="match status" value="1"/>
</dbReference>
<dbReference type="GO" id="GO:0046872">
    <property type="term" value="F:metal ion binding"/>
    <property type="evidence" value="ECO:0007669"/>
    <property type="project" value="UniProtKB-KW"/>
</dbReference>
<keyword evidence="6 10" id="KW-0460">Magnesium</keyword>
<comment type="subcellular location">
    <subcellularLocation>
        <location evidence="10">Cytoplasm</location>
    </subcellularLocation>
</comment>
<dbReference type="GO" id="GO:0006261">
    <property type="term" value="P:DNA-templated DNA replication"/>
    <property type="evidence" value="ECO:0007669"/>
    <property type="project" value="UniProtKB-UniRule"/>
</dbReference>
<evidence type="ECO:0000256" key="5">
    <source>
        <dbReference type="ARBA" id="ARBA00022840"/>
    </source>
</evidence>
<dbReference type="InterPro" id="IPR018522">
    <property type="entry name" value="TopoIIA_CS"/>
</dbReference>
<dbReference type="PROSITE" id="PS50880">
    <property type="entry name" value="TOPRIM"/>
    <property type="match status" value="1"/>
</dbReference>
<dbReference type="GO" id="GO:0005694">
    <property type="term" value="C:chromosome"/>
    <property type="evidence" value="ECO:0007669"/>
    <property type="project" value="InterPro"/>
</dbReference>
<dbReference type="SUPFAM" id="SSF56719">
    <property type="entry name" value="Type II DNA topoisomerase"/>
    <property type="match status" value="1"/>
</dbReference>
<dbReference type="InterPro" id="IPR001241">
    <property type="entry name" value="Topo_IIA"/>
</dbReference>
<feature type="domain" description="Toprim" evidence="11">
    <location>
        <begin position="461"/>
        <end position="575"/>
    </location>
</feature>
<evidence type="ECO:0000256" key="6">
    <source>
        <dbReference type="ARBA" id="ARBA00022842"/>
    </source>
</evidence>
<dbReference type="InterPro" id="IPR020568">
    <property type="entry name" value="Ribosomal_Su5_D2-typ_SF"/>
</dbReference>
<evidence type="ECO:0000259" key="11">
    <source>
        <dbReference type="PROSITE" id="PS50880"/>
    </source>
</evidence>
<gene>
    <name evidence="10" type="primary">gyrB</name>
    <name evidence="12" type="ORF">A3I25_01030</name>
</gene>
<dbReference type="CDD" id="cd03366">
    <property type="entry name" value="TOPRIM_TopoIIA_GyrB"/>
    <property type="match status" value="1"/>
</dbReference>
<dbReference type="InterPro" id="IPR034160">
    <property type="entry name" value="TOPRIM_GyrB"/>
</dbReference>
<dbReference type="PANTHER" id="PTHR45866:SF1">
    <property type="entry name" value="DNA GYRASE SUBUNIT B, MITOCHONDRIAL"/>
    <property type="match status" value="1"/>
</dbReference>
<dbReference type="CDD" id="cd00822">
    <property type="entry name" value="TopoII_Trans_DNA_gyrase"/>
    <property type="match status" value="1"/>
</dbReference>
<dbReference type="GO" id="GO:0005524">
    <property type="term" value="F:ATP binding"/>
    <property type="evidence" value="ECO:0007669"/>
    <property type="project" value="UniProtKB-UniRule"/>
</dbReference>
<dbReference type="NCBIfam" id="NF004189">
    <property type="entry name" value="PRK05644.1"/>
    <property type="match status" value="1"/>
</dbReference>
<proteinExistence type="inferred from homology"/>
<keyword evidence="4 10" id="KW-0547">Nucleotide-binding</keyword>
<comment type="catalytic activity">
    <reaction evidence="1 10">
        <text>ATP-dependent breakage, passage and rejoining of double-stranded DNA.</text>
        <dbReference type="EC" id="5.6.2.2"/>
    </reaction>
</comment>
<comment type="function">
    <text evidence="10">A type II topoisomerase that negatively supercoils closed circular double-stranded (ds) DNA in an ATP-dependent manner to modulate DNA topology and maintain chromosomes in an underwound state. Negative supercoiling favors strand separation, and DNA replication, transcription, recombination and repair, all of which involve strand separation. Also able to catalyze the interconversion of other topological isomers of dsDNA rings, including catenanes and knotted rings. Type II topoisomerases break and join 2 DNA strands simultaneously in an ATP-dependent manner.</text>
</comment>
<dbReference type="NCBIfam" id="TIGR01059">
    <property type="entry name" value="gyrB"/>
    <property type="match status" value="1"/>
</dbReference>
<dbReference type="CDD" id="cd16928">
    <property type="entry name" value="HATPase_GyrB-like"/>
    <property type="match status" value="1"/>
</dbReference>
<feature type="site" description="Interaction with DNA" evidence="10">
    <location>
        <position position="495"/>
    </location>
</feature>
<keyword evidence="5 10" id="KW-0067">ATP-binding</keyword>
<dbReference type="InterPro" id="IPR002288">
    <property type="entry name" value="DNA_gyrase_B_C"/>
</dbReference>
<dbReference type="SUPFAM" id="SSF55874">
    <property type="entry name" value="ATPase domain of HSP90 chaperone/DNA topoisomerase II/histidine kinase"/>
    <property type="match status" value="1"/>
</dbReference>
<dbReference type="Pfam" id="PF00204">
    <property type="entry name" value="DNA_gyraseB"/>
    <property type="match status" value="1"/>
</dbReference>
<dbReference type="SMART" id="SM00387">
    <property type="entry name" value="HATPase_c"/>
    <property type="match status" value="1"/>
</dbReference>